<keyword evidence="4" id="KW-1185">Reference proteome</keyword>
<feature type="region of interest" description="Disordered" evidence="1">
    <location>
        <begin position="1"/>
        <end position="52"/>
    </location>
</feature>
<keyword evidence="2" id="KW-0472">Membrane</keyword>
<organism evidence="3 4">
    <name type="scientific">Macrolepiota fuliginosa MF-IS2</name>
    <dbReference type="NCBI Taxonomy" id="1400762"/>
    <lineage>
        <taxon>Eukaryota</taxon>
        <taxon>Fungi</taxon>
        <taxon>Dikarya</taxon>
        <taxon>Basidiomycota</taxon>
        <taxon>Agaricomycotina</taxon>
        <taxon>Agaricomycetes</taxon>
        <taxon>Agaricomycetidae</taxon>
        <taxon>Agaricales</taxon>
        <taxon>Agaricineae</taxon>
        <taxon>Agaricaceae</taxon>
        <taxon>Macrolepiota</taxon>
    </lineage>
</organism>
<comment type="caution">
    <text evidence="3">The sequence shown here is derived from an EMBL/GenBank/DDBJ whole genome shotgun (WGS) entry which is preliminary data.</text>
</comment>
<feature type="region of interest" description="Disordered" evidence="1">
    <location>
        <begin position="511"/>
        <end position="558"/>
    </location>
</feature>
<feature type="transmembrane region" description="Helical" evidence="2">
    <location>
        <begin position="59"/>
        <end position="86"/>
    </location>
</feature>
<protein>
    <submittedName>
        <fullName evidence="3">Uncharacterized protein</fullName>
    </submittedName>
</protein>
<evidence type="ECO:0000256" key="2">
    <source>
        <dbReference type="SAM" id="Phobius"/>
    </source>
</evidence>
<dbReference type="AlphaFoldDB" id="A0A9P5XM52"/>
<dbReference type="EMBL" id="MU151075">
    <property type="protein sequence ID" value="KAF9452090.1"/>
    <property type="molecule type" value="Genomic_DNA"/>
</dbReference>
<feature type="region of interest" description="Disordered" evidence="1">
    <location>
        <begin position="615"/>
        <end position="644"/>
    </location>
</feature>
<evidence type="ECO:0000313" key="4">
    <source>
        <dbReference type="Proteomes" id="UP000807342"/>
    </source>
</evidence>
<reference evidence="3" key="1">
    <citation type="submission" date="2020-11" db="EMBL/GenBank/DDBJ databases">
        <authorList>
            <consortium name="DOE Joint Genome Institute"/>
            <person name="Ahrendt S."/>
            <person name="Riley R."/>
            <person name="Andreopoulos W."/>
            <person name="Labutti K."/>
            <person name="Pangilinan J."/>
            <person name="Ruiz-Duenas F.J."/>
            <person name="Barrasa J.M."/>
            <person name="Sanchez-Garcia M."/>
            <person name="Camarero S."/>
            <person name="Miyauchi S."/>
            <person name="Serrano A."/>
            <person name="Linde D."/>
            <person name="Babiker R."/>
            <person name="Drula E."/>
            <person name="Ayuso-Fernandez I."/>
            <person name="Pacheco R."/>
            <person name="Padilla G."/>
            <person name="Ferreira P."/>
            <person name="Barriuso J."/>
            <person name="Kellner H."/>
            <person name="Castanera R."/>
            <person name="Alfaro M."/>
            <person name="Ramirez L."/>
            <person name="Pisabarro A.G."/>
            <person name="Kuo A."/>
            <person name="Tritt A."/>
            <person name="Lipzen A."/>
            <person name="He G."/>
            <person name="Yan M."/>
            <person name="Ng V."/>
            <person name="Cullen D."/>
            <person name="Martin F."/>
            <person name="Rosso M.-N."/>
            <person name="Henrissat B."/>
            <person name="Hibbett D."/>
            <person name="Martinez A.T."/>
            <person name="Grigoriev I.V."/>
        </authorList>
    </citation>
    <scope>NUCLEOTIDE SEQUENCE</scope>
    <source>
        <strain evidence="3">MF-IS2</strain>
    </source>
</reference>
<feature type="compositionally biased region" description="Basic and acidic residues" evidence="1">
    <location>
        <begin position="522"/>
        <end position="534"/>
    </location>
</feature>
<accession>A0A9P5XM52</accession>
<proteinExistence type="predicted"/>
<feature type="compositionally biased region" description="Acidic residues" evidence="1">
    <location>
        <begin position="546"/>
        <end position="557"/>
    </location>
</feature>
<keyword evidence="2" id="KW-1133">Transmembrane helix</keyword>
<sequence>MPPDDSDLLPPPTIDKGKRRAEDPTERTPLLQDEAYGSTSSDTLPFTDPPSSRRRLQSVLTTVFLVSLSVCIIIVVLLAILAYSYAARASQISPDRILSKDVVLSGPFHVDILNTTDNGGIWLNVSGRMGFDAGDALGVSHPGVGEGDALFEGVWKAIGRWSIRKLDTVTVELNTVHVSPHDDSDLLLGARFPPIEVPLTVDPPRRSKEWLSPVVTEVFVKPTRNATVLAKFITESWQHGSFDVSASVGEVVVRGGRKGESWKDRFQGKLMNVQTSIRVKIPPMPGLPQPGKHAPFPSVSDFLTLKTFRVLSQNNLTIHAEADIINPVPKDFHFAIPSLPFTVSLPTNNDSRLTVANIITHPFESTHPNITLYLSGTVPALPKPSFPLLSTFLGRYLNAEPNPILISTPLFPLDSSGAPQVEIPAEFPAPSERPQLLQDVTIKDMKIRPSGTTFLASGIVFAKVVLPRGMDVGVDVFRVFPDVLVFDGEVPSLVGHSLRQVVAQGELRKKVPPEMPDLPDPLPERAFGHIRPDDWLPSTSVRLESDDGGDDDGDGDERETGAIYAVSAKVVDVPLQVLPGRQKQFSNFVGKVIFGSGGAVAGIQGHAAVTVEVDGLPLDPGDPSTGGRHRKGGEDHGDGGATLELTGLPFRGSVRVGKKSL</sequence>
<evidence type="ECO:0000313" key="3">
    <source>
        <dbReference type="EMBL" id="KAF9452090.1"/>
    </source>
</evidence>
<dbReference type="Proteomes" id="UP000807342">
    <property type="component" value="Unassembled WGS sequence"/>
</dbReference>
<gene>
    <name evidence="3" type="ORF">P691DRAFT_805621</name>
</gene>
<evidence type="ECO:0000256" key="1">
    <source>
        <dbReference type="SAM" id="MobiDB-lite"/>
    </source>
</evidence>
<keyword evidence="2" id="KW-0812">Transmembrane</keyword>
<name>A0A9P5XM52_9AGAR</name>
<dbReference type="OrthoDB" id="10039566at2759"/>